<dbReference type="PANTHER" id="PTHR10288">
    <property type="entry name" value="KH DOMAIN CONTAINING RNA BINDING PROTEIN"/>
    <property type="match status" value="1"/>
</dbReference>
<accession>A0ABY8TRB9</accession>
<evidence type="ECO:0000256" key="2">
    <source>
        <dbReference type="PROSITE-ProRule" id="PRU00117"/>
    </source>
</evidence>
<evidence type="ECO:0000313" key="6">
    <source>
        <dbReference type="Proteomes" id="UP001244341"/>
    </source>
</evidence>
<dbReference type="SMART" id="SM00322">
    <property type="entry name" value="KH"/>
    <property type="match status" value="2"/>
</dbReference>
<dbReference type="EMBL" id="CP126210">
    <property type="protein sequence ID" value="WIA11677.1"/>
    <property type="molecule type" value="Genomic_DNA"/>
</dbReference>
<dbReference type="PROSITE" id="PS50084">
    <property type="entry name" value="KH_TYPE_1"/>
    <property type="match status" value="2"/>
</dbReference>
<evidence type="ECO:0000256" key="1">
    <source>
        <dbReference type="ARBA" id="ARBA00022737"/>
    </source>
</evidence>
<name>A0ABY8TRB9_TETOB</name>
<proteinExistence type="predicted"/>
<dbReference type="Proteomes" id="UP001244341">
    <property type="component" value="Chromosome 3b"/>
</dbReference>
<feature type="compositionally biased region" description="Gly residues" evidence="3">
    <location>
        <begin position="196"/>
        <end position="207"/>
    </location>
</feature>
<keyword evidence="2" id="KW-0694">RNA-binding</keyword>
<feature type="domain" description="K Homology" evidence="4">
    <location>
        <begin position="102"/>
        <end position="173"/>
    </location>
</feature>
<dbReference type="Gene3D" id="3.30.1370.10">
    <property type="entry name" value="K Homology domain, type 1"/>
    <property type="match status" value="2"/>
</dbReference>
<dbReference type="SUPFAM" id="SSF54791">
    <property type="entry name" value="Eukaryotic type KH-domain (KH-domain type I)"/>
    <property type="match status" value="2"/>
</dbReference>
<evidence type="ECO:0000259" key="4">
    <source>
        <dbReference type="SMART" id="SM00322"/>
    </source>
</evidence>
<reference evidence="5 6" key="1">
    <citation type="submission" date="2023-05" db="EMBL/GenBank/DDBJ databases">
        <title>A 100% complete, gapless, phased diploid assembly of the Scenedesmus obliquus UTEX 3031 genome.</title>
        <authorList>
            <person name="Biondi T.C."/>
            <person name="Hanschen E.R."/>
            <person name="Kwon T."/>
            <person name="Eng W."/>
            <person name="Kruse C.P.S."/>
            <person name="Koehler S.I."/>
            <person name="Kunde Y."/>
            <person name="Gleasner C.D."/>
            <person name="You Mak K.T."/>
            <person name="Polle J."/>
            <person name="Hovde B.T."/>
            <person name="Starkenburg S.R."/>
        </authorList>
    </citation>
    <scope>NUCLEOTIDE SEQUENCE [LARGE SCALE GENOMIC DNA]</scope>
    <source>
        <strain evidence="5 6">DOE0152z</strain>
    </source>
</reference>
<sequence>MSGQEPSGDASKFKLPADAVLKQEIPLQRRMASCVIGIKGASVAKLRRESGAKIHVRPGQGPGELDQVVEVEGSIEAVLLCIRMIDDLLRSEDANYKMAPKPEVTCRFYVLPEMIGPAIIGKAGTHAKHIRERTGVRIEVVGPADGANRQQIVLHGTAERTREAYHLLLGNIRKYAPNLAPGAVPAPLPFPHRPSSGGGSAGRGGGSRYSDRPGPPPRDGGRGYGGARSGSAGAPPPPPPRGAGGYRGYDDYGAPPDPYRPHDPYARAAPAAAPYATAQAPYSTAADPSAAAAAAASAQGMAVAAQQPQMMYILQDGVLKPLAVTYQQAVPAAAPGAAAAQVMPGLAGYAAAPAAAAPTSTGGTTVLYQQAGAAGGATYAYAAPAQQPGAPAAGADASGAAPSWMGAVQQLMAGQVAASSAPLTVGAYPGAAAATYTTAAAQPAQYTVPAGTQYVQYANYPPQ</sequence>
<organism evidence="5 6">
    <name type="scientific">Tetradesmus obliquus</name>
    <name type="common">Green alga</name>
    <name type="synonym">Acutodesmus obliquus</name>
    <dbReference type="NCBI Taxonomy" id="3088"/>
    <lineage>
        <taxon>Eukaryota</taxon>
        <taxon>Viridiplantae</taxon>
        <taxon>Chlorophyta</taxon>
        <taxon>core chlorophytes</taxon>
        <taxon>Chlorophyceae</taxon>
        <taxon>CS clade</taxon>
        <taxon>Sphaeropleales</taxon>
        <taxon>Scenedesmaceae</taxon>
        <taxon>Tetradesmus</taxon>
    </lineage>
</organism>
<keyword evidence="6" id="KW-1185">Reference proteome</keyword>
<dbReference type="Pfam" id="PF00013">
    <property type="entry name" value="KH_1"/>
    <property type="match status" value="2"/>
</dbReference>
<evidence type="ECO:0000313" key="5">
    <source>
        <dbReference type="EMBL" id="WIA11677.1"/>
    </source>
</evidence>
<protein>
    <recommendedName>
        <fullName evidence="4">K Homology domain-containing protein</fullName>
    </recommendedName>
</protein>
<dbReference type="InterPro" id="IPR004088">
    <property type="entry name" value="KH_dom_type_1"/>
</dbReference>
<dbReference type="CDD" id="cd00105">
    <property type="entry name" value="KH-I"/>
    <property type="match status" value="2"/>
</dbReference>
<gene>
    <name evidence="5" type="ORF">OEZ85_011775</name>
</gene>
<keyword evidence="1" id="KW-0677">Repeat</keyword>
<dbReference type="InterPro" id="IPR004087">
    <property type="entry name" value="KH_dom"/>
</dbReference>
<feature type="region of interest" description="Disordered" evidence="3">
    <location>
        <begin position="186"/>
        <end position="266"/>
    </location>
</feature>
<evidence type="ECO:0000256" key="3">
    <source>
        <dbReference type="SAM" id="MobiDB-lite"/>
    </source>
</evidence>
<dbReference type="InterPro" id="IPR036612">
    <property type="entry name" value="KH_dom_type_1_sf"/>
</dbReference>
<feature type="domain" description="K Homology" evidence="4">
    <location>
        <begin position="19"/>
        <end position="90"/>
    </location>
</feature>